<feature type="region of interest" description="Disordered" evidence="1">
    <location>
        <begin position="308"/>
        <end position="339"/>
    </location>
</feature>
<feature type="region of interest" description="Disordered" evidence="1">
    <location>
        <begin position="218"/>
        <end position="252"/>
    </location>
</feature>
<gene>
    <name evidence="2" type="ORF">P170DRAFT_426002</name>
</gene>
<dbReference type="RefSeq" id="XP_024704312.1">
    <property type="nucleotide sequence ID" value="XM_024847683.1"/>
</dbReference>
<keyword evidence="3" id="KW-1185">Reference proteome</keyword>
<feature type="compositionally biased region" description="Acidic residues" evidence="1">
    <location>
        <begin position="219"/>
        <end position="236"/>
    </location>
</feature>
<dbReference type="EMBL" id="MSFO01000004">
    <property type="protein sequence ID" value="PLB49010.1"/>
    <property type="molecule type" value="Genomic_DNA"/>
</dbReference>
<evidence type="ECO:0000256" key="1">
    <source>
        <dbReference type="SAM" id="MobiDB-lite"/>
    </source>
</evidence>
<dbReference type="AlphaFoldDB" id="A0A2I2G802"/>
<feature type="compositionally biased region" description="Basic and acidic residues" evidence="1">
    <location>
        <begin position="58"/>
        <end position="78"/>
    </location>
</feature>
<evidence type="ECO:0000313" key="2">
    <source>
        <dbReference type="EMBL" id="PLB49010.1"/>
    </source>
</evidence>
<protein>
    <submittedName>
        <fullName evidence="2">Uncharacterized protein</fullName>
    </submittedName>
</protein>
<dbReference type="VEuPathDB" id="FungiDB:P170DRAFT_426002"/>
<dbReference type="OrthoDB" id="4485270at2759"/>
<accession>A0A2I2G802</accession>
<comment type="caution">
    <text evidence="2">The sequence shown here is derived from an EMBL/GenBank/DDBJ whole genome shotgun (WGS) entry which is preliminary data.</text>
</comment>
<name>A0A2I2G802_9EURO</name>
<sequence length="423" mass="47880">MDRIDFELCLDVDQHDSTLDQPDDVNITFSTDTHHHENPLPIRPRRTRTFSEIEDESTDRPGTDTDNPQKRPRVREPGDCTQPIYTLQGDTHSGGANMSGQRRSQLMDPFCPYYGSEIPPPTNPFYGMISPDDPGSFGVATTITTDAIPGPELGTRRISLSSLHRSYLNESDMASFSSTDPLPPTRFTIYEDPDGMDIDNAHIEVSHSAWPSYTRWVTDDDDKENRDADEDEDAAPETEITHAGSRHAPIPAVPVQDSFPFLSSSSTMYPVRSIHHHEQGLENTPFYAHHTQGLDNPIDTYRDQLFRRPWRGPGEGRDVSPVSPPRHSRLSDFDADDEADQDMILPNTRHSTSMDTHDQAEPEMEGEYYTGSLNSTFAEGTEMPFYSYHPLREIPSMSQFRPEDVARAPSRRARRIRAFNFPL</sequence>
<proteinExistence type="predicted"/>
<feature type="region of interest" description="Disordered" evidence="1">
    <location>
        <begin position="16"/>
        <end position="100"/>
    </location>
</feature>
<feature type="compositionally biased region" description="Polar residues" evidence="1">
    <location>
        <begin position="83"/>
        <end position="100"/>
    </location>
</feature>
<organism evidence="2 3">
    <name type="scientific">Aspergillus steynii IBT 23096</name>
    <dbReference type="NCBI Taxonomy" id="1392250"/>
    <lineage>
        <taxon>Eukaryota</taxon>
        <taxon>Fungi</taxon>
        <taxon>Dikarya</taxon>
        <taxon>Ascomycota</taxon>
        <taxon>Pezizomycotina</taxon>
        <taxon>Eurotiomycetes</taxon>
        <taxon>Eurotiomycetidae</taxon>
        <taxon>Eurotiales</taxon>
        <taxon>Aspergillaceae</taxon>
        <taxon>Aspergillus</taxon>
        <taxon>Aspergillus subgen. Circumdati</taxon>
    </lineage>
</organism>
<dbReference type="Proteomes" id="UP000234275">
    <property type="component" value="Unassembled WGS sequence"/>
</dbReference>
<reference evidence="2 3" key="1">
    <citation type="submission" date="2016-12" db="EMBL/GenBank/DDBJ databases">
        <title>The genomes of Aspergillus section Nigri reveals drivers in fungal speciation.</title>
        <authorList>
            <consortium name="DOE Joint Genome Institute"/>
            <person name="Vesth T.C."/>
            <person name="Nybo J."/>
            <person name="Theobald S."/>
            <person name="Brandl J."/>
            <person name="Frisvad J.C."/>
            <person name="Nielsen K.F."/>
            <person name="Lyhne E.K."/>
            <person name="Kogle M.E."/>
            <person name="Kuo A."/>
            <person name="Riley R."/>
            <person name="Clum A."/>
            <person name="Nolan M."/>
            <person name="Lipzen A."/>
            <person name="Salamov A."/>
            <person name="Henrissat B."/>
            <person name="Wiebenga A."/>
            <person name="De Vries R.P."/>
            <person name="Grigoriev I.V."/>
            <person name="Mortensen U.H."/>
            <person name="Andersen M.R."/>
            <person name="Baker S.E."/>
        </authorList>
    </citation>
    <scope>NUCLEOTIDE SEQUENCE [LARGE SCALE GENOMIC DNA]</scope>
    <source>
        <strain evidence="2 3">IBT 23096</strain>
    </source>
</reference>
<evidence type="ECO:0000313" key="3">
    <source>
        <dbReference type="Proteomes" id="UP000234275"/>
    </source>
</evidence>
<dbReference type="GeneID" id="36555382"/>